<name>A0A6G4N7A7_STAAU</name>
<feature type="non-terminal residue" evidence="2">
    <location>
        <position position="1"/>
    </location>
</feature>
<feature type="compositionally biased region" description="Low complexity" evidence="1">
    <location>
        <begin position="16"/>
        <end position="26"/>
    </location>
</feature>
<feature type="compositionally biased region" description="Basic and acidic residues" evidence="1">
    <location>
        <begin position="1"/>
        <end position="15"/>
    </location>
</feature>
<evidence type="ECO:0000313" key="2">
    <source>
        <dbReference type="EMBL" id="NGG26476.1"/>
    </source>
</evidence>
<sequence>VMTQKEWKQKHEKNNENNNQERQGLQ</sequence>
<protein>
    <submittedName>
        <fullName evidence="2">Asp23/Gls24 family envelope stress response protein</fullName>
    </submittedName>
</protein>
<comment type="caution">
    <text evidence="2">The sequence shown here is derived from an EMBL/GenBank/DDBJ whole genome shotgun (WGS) entry which is preliminary data.</text>
</comment>
<reference evidence="2" key="1">
    <citation type="submission" date="2020-02" db="EMBL/GenBank/DDBJ databases">
        <title>Novel Insights Into The Classification of Staphylococcal Beta-Lactamases In Relation To The Cefazolin Inoculum Effect.</title>
        <authorList>
            <person name="Carvajal L.P."/>
            <person name="Rincon S."/>
            <person name="Echeverri A."/>
            <person name="Porras J."/>
            <person name="Rios R."/>
            <person name="Ordonez K."/>
            <person name="Seas C."/>
            <person name="Gomez-Villegas S."/>
            <person name="Diaz L."/>
            <person name="Arias C.A."/>
            <person name="Reyes J."/>
        </authorList>
    </citation>
    <scope>NUCLEOTIDE SEQUENCE</scope>
    <source>
        <strain evidence="2">UG241</strain>
    </source>
</reference>
<dbReference type="AlphaFoldDB" id="A0A6G4N7A7"/>
<organism evidence="2">
    <name type="scientific">Staphylococcus aureus</name>
    <dbReference type="NCBI Taxonomy" id="1280"/>
    <lineage>
        <taxon>Bacteria</taxon>
        <taxon>Bacillati</taxon>
        <taxon>Bacillota</taxon>
        <taxon>Bacilli</taxon>
        <taxon>Bacillales</taxon>
        <taxon>Staphylococcaceae</taxon>
        <taxon>Staphylococcus</taxon>
    </lineage>
</organism>
<proteinExistence type="predicted"/>
<evidence type="ECO:0000256" key="1">
    <source>
        <dbReference type="SAM" id="MobiDB-lite"/>
    </source>
</evidence>
<dbReference type="EMBL" id="JAAJBW010000388">
    <property type="protein sequence ID" value="NGG26476.1"/>
    <property type="molecule type" value="Genomic_DNA"/>
</dbReference>
<gene>
    <name evidence="2" type="ORF">G0Y31_10885</name>
</gene>
<feature type="region of interest" description="Disordered" evidence="1">
    <location>
        <begin position="1"/>
        <end position="26"/>
    </location>
</feature>
<accession>A0A6G4N7A7</accession>